<dbReference type="Proteomes" id="UP000663870">
    <property type="component" value="Unassembled WGS sequence"/>
</dbReference>
<name>A0A813RJ32_9BILA</name>
<accession>A0A813RJ32</accession>
<comment type="caution">
    <text evidence="1">The sequence shown here is derived from an EMBL/GenBank/DDBJ whole genome shotgun (WGS) entry which is preliminary data.</text>
</comment>
<evidence type="ECO:0000313" key="4">
    <source>
        <dbReference type="Proteomes" id="UP000663870"/>
    </source>
</evidence>
<sequence length="182" mass="20594">MSQQANYDTDDNFEMVNPISPIKNHEQFEVIEENVFETITCKNKSSSSISSNSNQHVTMIEKEKQIPVKIINQSISNNNVKQSLENSSSLINTNQLPIRYGVASIIPHDEGFDLKSILNSKPSLPIQTNDLMNILQDEKSKKHSCMDNSIQQILTDNNHDLKSLIQSARQAQQDFINAIHLD</sequence>
<keyword evidence="4" id="KW-1185">Reference proteome</keyword>
<reference evidence="1" key="1">
    <citation type="submission" date="2021-02" db="EMBL/GenBank/DDBJ databases">
        <authorList>
            <person name="Nowell W R."/>
        </authorList>
    </citation>
    <scope>NUCLEOTIDE SEQUENCE</scope>
</reference>
<evidence type="ECO:0000313" key="2">
    <source>
        <dbReference type="EMBL" id="CAF1025876.1"/>
    </source>
</evidence>
<dbReference type="EMBL" id="CAJNOL010000357">
    <property type="protein sequence ID" value="CAF1025876.1"/>
    <property type="molecule type" value="Genomic_DNA"/>
</dbReference>
<evidence type="ECO:0000313" key="3">
    <source>
        <dbReference type="Proteomes" id="UP000663854"/>
    </source>
</evidence>
<protein>
    <submittedName>
        <fullName evidence="1">Uncharacterized protein</fullName>
    </submittedName>
</protein>
<dbReference type="AlphaFoldDB" id="A0A813RJ32"/>
<dbReference type="EMBL" id="CAJNOH010000031">
    <property type="protein sequence ID" value="CAF0784824.1"/>
    <property type="molecule type" value="Genomic_DNA"/>
</dbReference>
<dbReference type="Proteomes" id="UP000663854">
    <property type="component" value="Unassembled WGS sequence"/>
</dbReference>
<gene>
    <name evidence="2" type="ORF">JXQ802_LOCUS15396</name>
    <name evidence="1" type="ORF">PYM288_LOCUS3817</name>
</gene>
<organism evidence="1 3">
    <name type="scientific">Rotaria sordida</name>
    <dbReference type="NCBI Taxonomy" id="392033"/>
    <lineage>
        <taxon>Eukaryota</taxon>
        <taxon>Metazoa</taxon>
        <taxon>Spiralia</taxon>
        <taxon>Gnathifera</taxon>
        <taxon>Rotifera</taxon>
        <taxon>Eurotatoria</taxon>
        <taxon>Bdelloidea</taxon>
        <taxon>Philodinida</taxon>
        <taxon>Philodinidae</taxon>
        <taxon>Rotaria</taxon>
    </lineage>
</organism>
<proteinExistence type="predicted"/>
<evidence type="ECO:0000313" key="1">
    <source>
        <dbReference type="EMBL" id="CAF0784824.1"/>
    </source>
</evidence>